<dbReference type="PANTHER" id="PTHR45772">
    <property type="entry name" value="CONSERVED COMPONENT OF ABC TRANSPORTER FOR NATURAL AMINO ACIDS-RELATED"/>
    <property type="match status" value="1"/>
</dbReference>
<dbReference type="InterPro" id="IPR032823">
    <property type="entry name" value="BCA_ABC_TP_C"/>
</dbReference>
<feature type="domain" description="ABC transporter" evidence="4">
    <location>
        <begin position="14"/>
        <end position="268"/>
    </location>
</feature>
<protein>
    <submittedName>
        <fullName evidence="5">ABC transporter ATP-binding protein</fullName>
    </submittedName>
</protein>
<organism evidence="5 6">
    <name type="scientific">Neoaquamicrobium microcysteis</name>
    <dbReference type="NCBI Taxonomy" id="2682781"/>
    <lineage>
        <taxon>Bacteria</taxon>
        <taxon>Pseudomonadati</taxon>
        <taxon>Pseudomonadota</taxon>
        <taxon>Alphaproteobacteria</taxon>
        <taxon>Hyphomicrobiales</taxon>
        <taxon>Phyllobacteriaceae</taxon>
        <taxon>Neoaquamicrobium</taxon>
    </lineage>
</organism>
<dbReference type="Pfam" id="PF12399">
    <property type="entry name" value="BCA_ABC_TP_C"/>
    <property type="match status" value="1"/>
</dbReference>
<evidence type="ECO:0000259" key="4">
    <source>
        <dbReference type="PROSITE" id="PS50893"/>
    </source>
</evidence>
<comment type="caution">
    <text evidence="5">The sequence shown here is derived from an EMBL/GenBank/DDBJ whole genome shotgun (WGS) entry which is preliminary data.</text>
</comment>
<dbReference type="PANTHER" id="PTHR45772:SF1">
    <property type="entry name" value="ABC TRANSPORTER ATP-BINDING PROTEIN"/>
    <property type="match status" value="1"/>
</dbReference>
<dbReference type="PROSITE" id="PS50893">
    <property type="entry name" value="ABC_TRANSPORTER_2"/>
    <property type="match status" value="1"/>
</dbReference>
<evidence type="ECO:0000256" key="1">
    <source>
        <dbReference type="ARBA" id="ARBA00022448"/>
    </source>
</evidence>
<dbReference type="InterPro" id="IPR003593">
    <property type="entry name" value="AAA+_ATPase"/>
</dbReference>
<dbReference type="OrthoDB" id="9779872at2"/>
<name>A0A5D4H0L4_9HYPH</name>
<reference evidence="5 6" key="2">
    <citation type="submission" date="2019-09" db="EMBL/GenBank/DDBJ databases">
        <title>Mesorhizobium sp. MaA-C15 isolated from Microcystis aeruginosa.</title>
        <authorList>
            <person name="Jeong S.E."/>
            <person name="Jin H.M."/>
            <person name="Jeon C.O."/>
        </authorList>
    </citation>
    <scope>NUCLEOTIDE SEQUENCE [LARGE SCALE GENOMIC DNA]</scope>
    <source>
        <strain evidence="5 6">MaA-C15</strain>
    </source>
</reference>
<dbReference type="CDD" id="cd03219">
    <property type="entry name" value="ABC_Mj1267_LivG_branched"/>
    <property type="match status" value="1"/>
</dbReference>
<dbReference type="SMART" id="SM00382">
    <property type="entry name" value="AAA"/>
    <property type="match status" value="1"/>
</dbReference>
<keyword evidence="6" id="KW-1185">Reference proteome</keyword>
<evidence type="ECO:0000313" key="6">
    <source>
        <dbReference type="Proteomes" id="UP000323258"/>
    </source>
</evidence>
<dbReference type="GO" id="GO:0005886">
    <property type="term" value="C:plasma membrane"/>
    <property type="evidence" value="ECO:0007669"/>
    <property type="project" value="TreeGrafter"/>
</dbReference>
<reference evidence="5 6" key="1">
    <citation type="submission" date="2019-08" db="EMBL/GenBank/DDBJ databases">
        <authorList>
            <person name="Seo Y.L."/>
        </authorList>
    </citation>
    <scope>NUCLEOTIDE SEQUENCE [LARGE SCALE GENOMIC DNA]</scope>
    <source>
        <strain evidence="5 6">MaA-C15</strain>
    </source>
</reference>
<dbReference type="Proteomes" id="UP000323258">
    <property type="component" value="Unassembled WGS sequence"/>
</dbReference>
<evidence type="ECO:0000256" key="2">
    <source>
        <dbReference type="ARBA" id="ARBA00022741"/>
    </source>
</evidence>
<dbReference type="SUPFAM" id="SSF52540">
    <property type="entry name" value="P-loop containing nucleoside triphosphate hydrolases"/>
    <property type="match status" value="1"/>
</dbReference>
<dbReference type="Pfam" id="PF00005">
    <property type="entry name" value="ABC_tran"/>
    <property type="match status" value="1"/>
</dbReference>
<dbReference type="AlphaFoldDB" id="A0A5D4H0L4"/>
<dbReference type="InterPro" id="IPR027417">
    <property type="entry name" value="P-loop_NTPase"/>
</dbReference>
<dbReference type="InterPro" id="IPR003439">
    <property type="entry name" value="ABC_transporter-like_ATP-bd"/>
</dbReference>
<dbReference type="FunFam" id="3.40.50.300:FF:000421">
    <property type="entry name" value="Branched-chain amino acid ABC transporter ATP-binding protein"/>
    <property type="match status" value="1"/>
</dbReference>
<dbReference type="GO" id="GO:0016887">
    <property type="term" value="F:ATP hydrolysis activity"/>
    <property type="evidence" value="ECO:0007669"/>
    <property type="project" value="InterPro"/>
</dbReference>
<evidence type="ECO:0000313" key="5">
    <source>
        <dbReference type="EMBL" id="TYR33579.1"/>
    </source>
</evidence>
<dbReference type="GO" id="GO:0005524">
    <property type="term" value="F:ATP binding"/>
    <property type="evidence" value="ECO:0007669"/>
    <property type="project" value="UniProtKB-KW"/>
</dbReference>
<accession>A0A5D4H0L4</accession>
<dbReference type="EMBL" id="VSZS01000059">
    <property type="protein sequence ID" value="TYR33579.1"/>
    <property type="molecule type" value="Genomic_DNA"/>
</dbReference>
<sequence length="270" mass="29899">MSTAAGAVGAEDVRHLRTVYSAEELRLNFGGVKALSDVSMDIRDDELLAVIGPNGAGKTSLLNVLSGLYRPQQGRLLLNGEDVRGLSTHQIAKRGLARTFQSAHLFAGMSVLDNIMVGRHHLMRTNPLQAFAYFPWTHREEISHREAVEDIIEFLEIEAIRHQPVDALGYGLRKRVDLGRALAMEPRVLLMDEPMAGMNVEEKEDLARFILDLREARKMPVVLVEHDMSVVMDLADRVAVLDFGRKLAEGAPSDIQRNPEVIAAYLGDAA</sequence>
<gene>
    <name evidence="5" type="ORF">FY036_08160</name>
</gene>
<keyword evidence="3 5" id="KW-0067">ATP-binding</keyword>
<keyword evidence="2" id="KW-0547">Nucleotide-binding</keyword>
<keyword evidence="1" id="KW-0813">Transport</keyword>
<dbReference type="InterPro" id="IPR051120">
    <property type="entry name" value="ABC_AA/LPS_Transport"/>
</dbReference>
<proteinExistence type="predicted"/>
<evidence type="ECO:0000256" key="3">
    <source>
        <dbReference type="ARBA" id="ARBA00022840"/>
    </source>
</evidence>
<dbReference type="Gene3D" id="3.40.50.300">
    <property type="entry name" value="P-loop containing nucleotide triphosphate hydrolases"/>
    <property type="match status" value="1"/>
</dbReference>